<dbReference type="GO" id="GO:0000981">
    <property type="term" value="F:DNA-binding transcription factor activity, RNA polymerase II-specific"/>
    <property type="evidence" value="ECO:0007669"/>
    <property type="project" value="TreeGrafter"/>
</dbReference>
<dbReference type="PROSITE" id="PS50157">
    <property type="entry name" value="ZINC_FINGER_C2H2_2"/>
    <property type="match status" value="2"/>
</dbReference>
<keyword evidence="2" id="KW-0677">Repeat</keyword>
<feature type="region of interest" description="Disordered" evidence="7">
    <location>
        <begin position="1"/>
        <end position="21"/>
    </location>
</feature>
<organism evidence="9 10">
    <name type="scientific">Leucocoprinus leucothites</name>
    <dbReference type="NCBI Taxonomy" id="201217"/>
    <lineage>
        <taxon>Eukaryota</taxon>
        <taxon>Fungi</taxon>
        <taxon>Dikarya</taxon>
        <taxon>Basidiomycota</taxon>
        <taxon>Agaricomycotina</taxon>
        <taxon>Agaricomycetes</taxon>
        <taxon>Agaricomycetidae</taxon>
        <taxon>Agaricales</taxon>
        <taxon>Agaricineae</taxon>
        <taxon>Agaricaceae</taxon>
        <taxon>Leucocoprinus</taxon>
    </lineage>
</organism>
<dbReference type="InterPro" id="IPR050527">
    <property type="entry name" value="Snail/Krueppel_Znf"/>
</dbReference>
<keyword evidence="10" id="KW-1185">Reference proteome</keyword>
<dbReference type="Gene3D" id="3.30.160.60">
    <property type="entry name" value="Classic Zinc Finger"/>
    <property type="match status" value="1"/>
</dbReference>
<evidence type="ECO:0000256" key="3">
    <source>
        <dbReference type="ARBA" id="ARBA00022771"/>
    </source>
</evidence>
<protein>
    <recommendedName>
        <fullName evidence="8">C2H2-type domain-containing protein</fullName>
    </recommendedName>
</protein>
<evidence type="ECO:0000256" key="5">
    <source>
        <dbReference type="ARBA" id="ARBA00023242"/>
    </source>
</evidence>
<dbReference type="InterPro" id="IPR013087">
    <property type="entry name" value="Znf_C2H2_type"/>
</dbReference>
<evidence type="ECO:0000256" key="2">
    <source>
        <dbReference type="ARBA" id="ARBA00022737"/>
    </source>
</evidence>
<keyword evidence="1" id="KW-0479">Metal-binding</keyword>
<name>A0A8H5D9T4_9AGAR</name>
<feature type="domain" description="C2H2-type" evidence="8">
    <location>
        <begin position="57"/>
        <end position="86"/>
    </location>
</feature>
<evidence type="ECO:0000256" key="7">
    <source>
        <dbReference type="SAM" id="MobiDB-lite"/>
    </source>
</evidence>
<dbReference type="AlphaFoldDB" id="A0A8H5D9T4"/>
<feature type="compositionally biased region" description="Polar residues" evidence="7">
    <location>
        <begin position="151"/>
        <end position="167"/>
    </location>
</feature>
<feature type="domain" description="C2H2-type" evidence="8">
    <location>
        <begin position="26"/>
        <end position="48"/>
    </location>
</feature>
<evidence type="ECO:0000313" key="10">
    <source>
        <dbReference type="Proteomes" id="UP000559027"/>
    </source>
</evidence>
<evidence type="ECO:0000313" key="9">
    <source>
        <dbReference type="EMBL" id="KAF5356252.1"/>
    </source>
</evidence>
<comment type="caution">
    <text evidence="9">The sequence shown here is derived from an EMBL/GenBank/DDBJ whole genome shotgun (WGS) entry which is preliminary data.</text>
</comment>
<dbReference type="EMBL" id="JAACJO010000007">
    <property type="protein sequence ID" value="KAF5356252.1"/>
    <property type="molecule type" value="Genomic_DNA"/>
</dbReference>
<dbReference type="SMART" id="SM00355">
    <property type="entry name" value="ZnF_C2H2"/>
    <property type="match status" value="3"/>
</dbReference>
<evidence type="ECO:0000256" key="6">
    <source>
        <dbReference type="PROSITE-ProRule" id="PRU00042"/>
    </source>
</evidence>
<keyword evidence="3 6" id="KW-0863">Zinc-finger</keyword>
<reference evidence="9 10" key="1">
    <citation type="journal article" date="2020" name="ISME J.">
        <title>Uncovering the hidden diversity of litter-decomposition mechanisms in mushroom-forming fungi.</title>
        <authorList>
            <person name="Floudas D."/>
            <person name="Bentzer J."/>
            <person name="Ahren D."/>
            <person name="Johansson T."/>
            <person name="Persson P."/>
            <person name="Tunlid A."/>
        </authorList>
    </citation>
    <scope>NUCLEOTIDE SEQUENCE [LARGE SCALE GENOMIC DNA]</scope>
    <source>
        <strain evidence="9 10">CBS 146.42</strain>
    </source>
</reference>
<feature type="compositionally biased region" description="Pro residues" evidence="7">
    <location>
        <begin position="176"/>
        <end position="187"/>
    </location>
</feature>
<proteinExistence type="predicted"/>
<dbReference type="OrthoDB" id="654211at2759"/>
<dbReference type="Pfam" id="PF00096">
    <property type="entry name" value="zf-C2H2"/>
    <property type="match status" value="2"/>
</dbReference>
<sequence length="357" mass="40408">MPPTPTAKSRRSHPSTSRLSAKDESFLCTFCNKSFERKRDYNRHSKIHQDPALSKKYKCSELGCDYATRQRSNLRIHVKGHLGDKDQLCYWPAPENAGGICGFECTDPSSFNRHFKVHAKRAMIKKEAIPEYYVARKQRVLARMAKELTEEPSSLKASTSRKASQLSRHAEDIKSKPPPANPEPPFFPAASSSQGSIDFDTLISMNFPLQMMAPWVHDSVNEVTPESSGYATPSDIDMYGRFYTEEPHRDFCSRYQYGDITQGTSSLGIDHLNDWLQPHVPASTQVEHQTLQLPVSEYYPSADPWAEIRVLMQEPQSLACAPSMFSFDDVDRILSQKLTTDGTYTPTFHAHGAHWTV</sequence>
<dbReference type="GO" id="GO:0008270">
    <property type="term" value="F:zinc ion binding"/>
    <property type="evidence" value="ECO:0007669"/>
    <property type="project" value="UniProtKB-KW"/>
</dbReference>
<dbReference type="Proteomes" id="UP000559027">
    <property type="component" value="Unassembled WGS sequence"/>
</dbReference>
<dbReference type="GO" id="GO:0000978">
    <property type="term" value="F:RNA polymerase II cis-regulatory region sequence-specific DNA binding"/>
    <property type="evidence" value="ECO:0007669"/>
    <property type="project" value="TreeGrafter"/>
</dbReference>
<keyword evidence="4" id="KW-0862">Zinc</keyword>
<gene>
    <name evidence="9" type="ORF">D9756_004343</name>
</gene>
<dbReference type="PANTHER" id="PTHR24388">
    <property type="entry name" value="ZINC FINGER PROTEIN"/>
    <property type="match status" value="1"/>
</dbReference>
<evidence type="ECO:0000256" key="4">
    <source>
        <dbReference type="ARBA" id="ARBA00022833"/>
    </source>
</evidence>
<evidence type="ECO:0000256" key="1">
    <source>
        <dbReference type="ARBA" id="ARBA00022723"/>
    </source>
</evidence>
<evidence type="ECO:0000259" key="8">
    <source>
        <dbReference type="PROSITE" id="PS50157"/>
    </source>
</evidence>
<dbReference type="PANTHER" id="PTHR24388:SF104">
    <property type="entry name" value="AT-RICH BINDING PROTEIN-RELATED"/>
    <property type="match status" value="1"/>
</dbReference>
<dbReference type="InterPro" id="IPR036236">
    <property type="entry name" value="Znf_C2H2_sf"/>
</dbReference>
<accession>A0A8H5D9T4</accession>
<feature type="region of interest" description="Disordered" evidence="7">
    <location>
        <begin position="148"/>
        <end position="191"/>
    </location>
</feature>
<dbReference type="SUPFAM" id="SSF57667">
    <property type="entry name" value="beta-beta-alpha zinc fingers"/>
    <property type="match status" value="1"/>
</dbReference>
<dbReference type="PROSITE" id="PS00028">
    <property type="entry name" value="ZINC_FINGER_C2H2_1"/>
    <property type="match status" value="1"/>
</dbReference>
<keyword evidence="5" id="KW-0539">Nucleus</keyword>